<dbReference type="EMBL" id="ADCY02000055">
    <property type="protein sequence ID" value="EFG29794.2"/>
    <property type="molecule type" value="Genomic_DNA"/>
</dbReference>
<accession>U6Q1A6</accession>
<proteinExistence type="predicted"/>
<gene>
    <name evidence="1" type="ORF">HMPREF9021_02377</name>
    <name evidence="2" type="ORF">HMPREF9021_02693</name>
</gene>
<name>U6Q1A6_9NEIS</name>
<reference evidence="2 3" key="2">
    <citation type="submission" date="2011-10" db="EMBL/GenBank/DDBJ databases">
        <title>The Genome Sequence of Simonsiella muelleri ATCC 29453.</title>
        <authorList>
            <consortium name="The Broad Institute Genome Sequencing Platform"/>
            <consortium name="The Broad Institute Genome Sequencing Center for Infectious Disease"/>
            <person name="Earl A."/>
            <person name="Ward D."/>
            <person name="Feldgarden M."/>
            <person name="Gevers D."/>
            <person name="Izard J."/>
            <person name="Baranova O.V."/>
            <person name="Blanton J.M."/>
            <person name="Tanner A.C."/>
            <person name="Dewhirst F."/>
            <person name="Young S.K."/>
            <person name="Zeng Q."/>
            <person name="Gargeya S."/>
            <person name="Fitzgerald M."/>
            <person name="Haas B."/>
            <person name="Abouelleil A."/>
            <person name="Alvarado L."/>
            <person name="Arachchi H.M."/>
            <person name="Berlin A."/>
            <person name="Brown A."/>
            <person name="Chapman S.B."/>
            <person name="Chen Z."/>
            <person name="Dunbar C."/>
            <person name="Freedman E."/>
            <person name="Gearin G."/>
            <person name="Goldberg J."/>
            <person name="Griggs A."/>
            <person name="Gujja S."/>
            <person name="Heiman D."/>
            <person name="Howarth C."/>
            <person name="Larson L."/>
            <person name="Lui A."/>
            <person name="MacDonald P.J.P."/>
            <person name="Montmayeur A."/>
            <person name="Murphy C."/>
            <person name="Neiman D."/>
            <person name="Pearson M."/>
            <person name="Priest M."/>
            <person name="Roberts A."/>
            <person name="Saif S."/>
            <person name="Shea T."/>
            <person name="Shenoy N."/>
            <person name="Sisk P."/>
            <person name="Stolte C."/>
            <person name="Sykes S."/>
            <person name="Wortman J."/>
            <person name="Nusbaum C."/>
            <person name="Birren B."/>
        </authorList>
    </citation>
    <scope>NUCLEOTIDE SEQUENCE [LARGE SCALE GENOMIC DNA]</scope>
    <source>
        <strain evidence="2 3">ATCC 29453</strain>
    </source>
</reference>
<evidence type="ECO:0000313" key="3">
    <source>
        <dbReference type="Proteomes" id="UP000017813"/>
    </source>
</evidence>
<dbReference type="EMBL" id="ADCY02000074">
    <property type="protein sequence ID" value="EJZ50062.1"/>
    <property type="molecule type" value="Genomic_DNA"/>
</dbReference>
<organism evidence="2 3">
    <name type="scientific">Simonsiella muelleri ATCC 29453</name>
    <dbReference type="NCBI Taxonomy" id="641147"/>
    <lineage>
        <taxon>Bacteria</taxon>
        <taxon>Pseudomonadati</taxon>
        <taxon>Pseudomonadota</taxon>
        <taxon>Betaproteobacteria</taxon>
        <taxon>Neisseriales</taxon>
        <taxon>Neisseriaceae</taxon>
        <taxon>Simonsiella</taxon>
    </lineage>
</organism>
<dbReference type="HOGENOM" id="CLU_2156658_0_0_4"/>
<protein>
    <submittedName>
        <fullName evidence="2">Uncharacterized protein</fullName>
    </submittedName>
</protein>
<evidence type="ECO:0000313" key="1">
    <source>
        <dbReference type="EMBL" id="EFG29794.2"/>
    </source>
</evidence>
<reference evidence="2 3" key="1">
    <citation type="submission" date="2010-03" db="EMBL/GenBank/DDBJ databases">
        <authorList>
            <consortium name="The Broad Institute Genome Sequencing Platform"/>
            <person name="Ward D."/>
            <person name="Earl A."/>
            <person name="Feldgarden M."/>
            <person name="Gevers D."/>
            <person name="Young S."/>
            <person name="Zeng Q."/>
            <person name="Koehrsen M."/>
            <person name="Alvarado L."/>
            <person name="Berlin A.M."/>
            <person name="Borenstein D."/>
            <person name="Chapman S.B."/>
            <person name="Chen Z."/>
            <person name="Engels R."/>
            <person name="Freedman E."/>
            <person name="Gellesch M."/>
            <person name="Goldberg J."/>
            <person name="Griggs A."/>
            <person name="Gujja S."/>
            <person name="Heilman E.R."/>
            <person name="Heiman D.I."/>
            <person name="Hepburn T.A."/>
            <person name="Howarth C."/>
            <person name="Jen D."/>
            <person name="Larson L."/>
            <person name="Mehta T."/>
            <person name="Park D."/>
            <person name="Pearson M."/>
            <person name="Richards J."/>
            <person name="Roberts A."/>
            <person name="Saif S."/>
            <person name="Shea T.D."/>
            <person name="Shenoy N."/>
            <person name="Sisk P."/>
            <person name="Stolte C."/>
            <person name="Sykes S.N."/>
            <person name="Walk T."/>
            <person name="White J."/>
            <person name="Yandava C."/>
            <person name="Izard J."/>
            <person name="Baranova O.V."/>
            <person name="Blanton J.M."/>
            <person name="Tanner A.C."/>
            <person name="Dewhirst F."/>
            <person name="Haas B."/>
            <person name="Nusbaum C."/>
            <person name="Birren B."/>
        </authorList>
    </citation>
    <scope>NUCLEOTIDE SEQUENCE [LARGE SCALE GENOMIC DNA]</scope>
    <source>
        <strain evidence="2 3">ATCC 29453</strain>
    </source>
</reference>
<dbReference type="KEGG" id="smur:BWP33_08845"/>
<keyword evidence="3" id="KW-1185">Reference proteome</keyword>
<comment type="caution">
    <text evidence="2">The sequence shown here is derived from an EMBL/GenBank/DDBJ whole genome shotgun (WGS) entry which is preliminary data.</text>
</comment>
<dbReference type="Proteomes" id="UP000017813">
    <property type="component" value="Unassembled WGS sequence"/>
</dbReference>
<dbReference type="AlphaFoldDB" id="U6Q1A6"/>
<evidence type="ECO:0000313" key="2">
    <source>
        <dbReference type="EMBL" id="EJZ50062.1"/>
    </source>
</evidence>
<dbReference type="RefSeq" id="WP_002642881.1">
    <property type="nucleotide sequence ID" value="NZ_CP019448.1"/>
</dbReference>
<sequence length="111" mass="12522">MTIENISFDLSKSGQNFGQINWQREKKGLFWVEKSGRITGAEQAVSVLSNAIKIAIQEKMLTHSPRPTMISDPLTYLPELVTVLQNFGFDVPDVLRNQTISDDVDDEHICD</sequence>